<dbReference type="GO" id="GO:0003676">
    <property type="term" value="F:nucleic acid binding"/>
    <property type="evidence" value="ECO:0007669"/>
    <property type="project" value="InterPro"/>
</dbReference>
<evidence type="ECO:0000256" key="1">
    <source>
        <dbReference type="ARBA" id="ARBA00022723"/>
    </source>
</evidence>
<sequence>MEKYAVMKFHSIFEKYRSDPIKNCELAKTIVKAMKHAVNRDLDAFKTMFWKLLWNLKLKGPRSTEVLKRLIDDKFWTPETFVIATDDDLDTECAAYRRHYRLLAFERIEHKTKYEVVNDDGQIEQRVGTLECPKCHSFDTDYLQLQTSRGDEGMTTRAFCNECQYRWKFR</sequence>
<dbReference type="SMART" id="SM00440">
    <property type="entry name" value="ZnF_C2C2"/>
    <property type="match status" value="1"/>
</dbReference>
<dbReference type="AlphaFoldDB" id="A0A6C0CRC2"/>
<dbReference type="Gene3D" id="2.20.25.10">
    <property type="match status" value="1"/>
</dbReference>
<proteinExistence type="predicted"/>
<evidence type="ECO:0000259" key="4">
    <source>
        <dbReference type="PROSITE" id="PS51133"/>
    </source>
</evidence>
<evidence type="ECO:0000313" key="5">
    <source>
        <dbReference type="EMBL" id="QHT06692.1"/>
    </source>
</evidence>
<protein>
    <recommendedName>
        <fullName evidence="4">TFIIS-type domain-containing protein</fullName>
    </recommendedName>
</protein>
<dbReference type="GO" id="GO:0008270">
    <property type="term" value="F:zinc ion binding"/>
    <property type="evidence" value="ECO:0007669"/>
    <property type="project" value="UniProtKB-KW"/>
</dbReference>
<name>A0A6C0CRC2_9ZZZZ</name>
<organism evidence="5">
    <name type="scientific">viral metagenome</name>
    <dbReference type="NCBI Taxonomy" id="1070528"/>
    <lineage>
        <taxon>unclassified sequences</taxon>
        <taxon>metagenomes</taxon>
        <taxon>organismal metagenomes</taxon>
    </lineage>
</organism>
<dbReference type="Pfam" id="PF01096">
    <property type="entry name" value="Zn_ribbon_TFIIS"/>
    <property type="match status" value="1"/>
</dbReference>
<evidence type="ECO:0000256" key="2">
    <source>
        <dbReference type="ARBA" id="ARBA00022771"/>
    </source>
</evidence>
<reference evidence="5" key="1">
    <citation type="journal article" date="2020" name="Nature">
        <title>Giant virus diversity and host interactions through global metagenomics.</title>
        <authorList>
            <person name="Schulz F."/>
            <person name="Roux S."/>
            <person name="Paez-Espino D."/>
            <person name="Jungbluth S."/>
            <person name="Walsh D.A."/>
            <person name="Denef V.J."/>
            <person name="McMahon K.D."/>
            <person name="Konstantinidis K.T."/>
            <person name="Eloe-Fadrosh E.A."/>
            <person name="Kyrpides N.C."/>
            <person name="Woyke T."/>
        </authorList>
    </citation>
    <scope>NUCLEOTIDE SEQUENCE</scope>
    <source>
        <strain evidence="5">GVMAG-M-3300021473-15</strain>
    </source>
</reference>
<keyword evidence="1" id="KW-0479">Metal-binding</keyword>
<dbReference type="GO" id="GO:0006351">
    <property type="term" value="P:DNA-templated transcription"/>
    <property type="evidence" value="ECO:0007669"/>
    <property type="project" value="InterPro"/>
</dbReference>
<dbReference type="EMBL" id="MN739474">
    <property type="protein sequence ID" value="QHT06692.1"/>
    <property type="molecule type" value="Genomic_DNA"/>
</dbReference>
<evidence type="ECO:0000256" key="3">
    <source>
        <dbReference type="ARBA" id="ARBA00022833"/>
    </source>
</evidence>
<accession>A0A6C0CRC2</accession>
<keyword evidence="2" id="KW-0863">Zinc-finger</keyword>
<dbReference type="SUPFAM" id="SSF57783">
    <property type="entry name" value="Zinc beta-ribbon"/>
    <property type="match status" value="1"/>
</dbReference>
<keyword evidence="3" id="KW-0862">Zinc</keyword>
<feature type="domain" description="TFIIS-type" evidence="4">
    <location>
        <begin position="128"/>
        <end position="168"/>
    </location>
</feature>
<dbReference type="PROSITE" id="PS51133">
    <property type="entry name" value="ZF_TFIIS_2"/>
    <property type="match status" value="1"/>
</dbReference>
<dbReference type="InterPro" id="IPR001222">
    <property type="entry name" value="Znf_TFIIS"/>
</dbReference>